<accession>A0A4S2LVM9</accession>
<name>A0A4S2LVM9_OPIFE</name>
<protein>
    <submittedName>
        <fullName evidence="2">Uncharacterized protein</fullName>
    </submittedName>
</protein>
<keyword evidence="3" id="KW-1185">Reference proteome</keyword>
<evidence type="ECO:0000313" key="3">
    <source>
        <dbReference type="Proteomes" id="UP000308267"/>
    </source>
</evidence>
<proteinExistence type="predicted"/>
<evidence type="ECO:0000313" key="2">
    <source>
        <dbReference type="EMBL" id="TGZ65157.1"/>
    </source>
</evidence>
<dbReference type="AlphaFoldDB" id="A0A4S2LVM9"/>
<feature type="compositionally biased region" description="Polar residues" evidence="1">
    <location>
        <begin position="62"/>
        <end position="81"/>
    </location>
</feature>
<evidence type="ECO:0000256" key="1">
    <source>
        <dbReference type="SAM" id="MobiDB-lite"/>
    </source>
</evidence>
<dbReference type="EMBL" id="SJOL01006495">
    <property type="protein sequence ID" value="TGZ65157.1"/>
    <property type="molecule type" value="Genomic_DNA"/>
</dbReference>
<comment type="caution">
    <text evidence="2">The sequence shown here is derived from an EMBL/GenBank/DDBJ whole genome shotgun (WGS) entry which is preliminary data.</text>
</comment>
<reference evidence="2 3" key="1">
    <citation type="journal article" date="2019" name="BMC Genomics">
        <title>New insights from Opisthorchis felineus genome: update on genomics of the epidemiologically important liver flukes.</title>
        <authorList>
            <person name="Ershov N.I."/>
            <person name="Mordvinov V.A."/>
            <person name="Prokhortchouk E.B."/>
            <person name="Pakharukova M.Y."/>
            <person name="Gunbin K.V."/>
            <person name="Ustyantsev K."/>
            <person name="Genaev M.A."/>
            <person name="Blinov A.G."/>
            <person name="Mazur A."/>
            <person name="Boulygina E."/>
            <person name="Tsygankova S."/>
            <person name="Khrameeva E."/>
            <person name="Chekanov N."/>
            <person name="Fan G."/>
            <person name="Xiao A."/>
            <person name="Zhang H."/>
            <person name="Xu X."/>
            <person name="Yang H."/>
            <person name="Solovyev V."/>
            <person name="Lee S.M."/>
            <person name="Liu X."/>
            <person name="Afonnikov D.A."/>
            <person name="Skryabin K.G."/>
        </authorList>
    </citation>
    <scope>NUCLEOTIDE SEQUENCE [LARGE SCALE GENOMIC DNA]</scope>
    <source>
        <strain evidence="2">AK-0245</strain>
        <tissue evidence="2">Whole organism</tissue>
    </source>
</reference>
<feature type="region of interest" description="Disordered" evidence="1">
    <location>
        <begin position="37"/>
        <end position="90"/>
    </location>
</feature>
<sequence>MHEICELDDPVLLDGGYIPDEAFHVRHPFERHLQVSLEPRDEDAASKHVTEEEGEEAVGTRYDTSIPTKSATSKSHTNFSGLHSEGVHKDPVGPTIVSEHRVDKPVTDAHPDTGVHLLAPFNSITAACSRARDSSIARLFVSCCSVVIRVG</sequence>
<dbReference type="Proteomes" id="UP000308267">
    <property type="component" value="Unassembled WGS sequence"/>
</dbReference>
<organism evidence="2 3">
    <name type="scientific">Opisthorchis felineus</name>
    <dbReference type="NCBI Taxonomy" id="147828"/>
    <lineage>
        <taxon>Eukaryota</taxon>
        <taxon>Metazoa</taxon>
        <taxon>Spiralia</taxon>
        <taxon>Lophotrochozoa</taxon>
        <taxon>Platyhelminthes</taxon>
        <taxon>Trematoda</taxon>
        <taxon>Digenea</taxon>
        <taxon>Opisthorchiida</taxon>
        <taxon>Opisthorchiata</taxon>
        <taxon>Opisthorchiidae</taxon>
        <taxon>Opisthorchis</taxon>
    </lineage>
</organism>
<gene>
    <name evidence="2" type="ORF">CRM22_005999</name>
</gene>
<feature type="compositionally biased region" description="Basic and acidic residues" evidence="1">
    <location>
        <begin position="37"/>
        <end position="51"/>
    </location>
</feature>
<dbReference type="STRING" id="147828.A0A4S2LVM9"/>